<dbReference type="GO" id="GO:0003677">
    <property type="term" value="F:DNA binding"/>
    <property type="evidence" value="ECO:0007669"/>
    <property type="project" value="UniProtKB-KW"/>
</dbReference>
<dbReference type="EnsemblMetazoa" id="MESCA002392-RA">
    <property type="protein sequence ID" value="MESCA002392-PA"/>
    <property type="gene ID" value="MESCA002392"/>
</dbReference>
<accession>T1GG81</accession>
<evidence type="ECO:0000313" key="9">
    <source>
        <dbReference type="Proteomes" id="UP000015102"/>
    </source>
</evidence>
<keyword evidence="4" id="KW-0238">DNA-binding</keyword>
<comment type="function">
    <text evidence="6">Involved in transvection phenomena (= synapsis-dependent gene expression), where the synaptic pairing of chromosomes carrying genes with which zeste interacts influences the expression of these genes. Zeste binds to DNA and stimulates transcription from a nearby promoter.</text>
</comment>
<dbReference type="HOGENOM" id="CLU_1564655_0_0_1"/>
<dbReference type="EMBL" id="CAQQ02038461">
    <property type="status" value="NOT_ANNOTATED_CDS"/>
    <property type="molecule type" value="Genomic_DNA"/>
</dbReference>
<sequence length="171" mass="20075">MKPEKDDSVGSAASGTPRFTHNEKTLLYKLFQANEDVIDIKYRKVSKQKMSVREAWEKIVNSYNTNPNITTKRNYKQIQKFWLNARKLHLFSGQDSCSRRSTCVQLKRHFIDFEQAYDTPKRDELRDFLQGNSFIYVNILLEMIMRAFNIINKNHSDEVIGRTYNISRAAG</sequence>
<dbReference type="STRING" id="36166.T1GG81"/>
<dbReference type="InterPro" id="IPR028002">
    <property type="entry name" value="Myb_DNA-bind_5"/>
</dbReference>
<evidence type="ECO:0000256" key="6">
    <source>
        <dbReference type="ARBA" id="ARBA00025466"/>
    </source>
</evidence>
<evidence type="ECO:0000259" key="7">
    <source>
        <dbReference type="Pfam" id="PF13873"/>
    </source>
</evidence>
<comment type="subunit">
    <text evidence="1">Self-associates forming complexes of several hundred monomers.</text>
</comment>
<reference evidence="9" key="1">
    <citation type="submission" date="2013-02" db="EMBL/GenBank/DDBJ databases">
        <authorList>
            <person name="Hughes D."/>
        </authorList>
    </citation>
    <scope>NUCLEOTIDE SEQUENCE</scope>
    <source>
        <strain>Durham</strain>
        <strain evidence="9">NC isolate 2 -- Noor lab</strain>
    </source>
</reference>
<dbReference type="EMBL" id="CAQQ02038460">
    <property type="status" value="NOT_ANNOTATED_CDS"/>
    <property type="molecule type" value="Genomic_DNA"/>
</dbReference>
<dbReference type="AlphaFoldDB" id="T1GG81"/>
<evidence type="ECO:0000256" key="3">
    <source>
        <dbReference type="ARBA" id="ARBA00023015"/>
    </source>
</evidence>
<evidence type="ECO:0000313" key="8">
    <source>
        <dbReference type="EnsemblMetazoa" id="MESCA002392-PA"/>
    </source>
</evidence>
<reference evidence="8" key="2">
    <citation type="submission" date="2015-06" db="UniProtKB">
        <authorList>
            <consortium name="EnsemblMetazoa"/>
        </authorList>
    </citation>
    <scope>IDENTIFICATION</scope>
</reference>
<keyword evidence="3" id="KW-0805">Transcription regulation</keyword>
<evidence type="ECO:0000256" key="5">
    <source>
        <dbReference type="ARBA" id="ARBA00023163"/>
    </source>
</evidence>
<proteinExistence type="predicted"/>
<dbReference type="Proteomes" id="UP000015102">
    <property type="component" value="Unassembled WGS sequence"/>
</dbReference>
<dbReference type="Pfam" id="PF13873">
    <property type="entry name" value="Myb_DNA-bind_5"/>
    <property type="match status" value="1"/>
</dbReference>
<organism evidence="8 9">
    <name type="scientific">Megaselia scalaris</name>
    <name type="common">Humpbacked fly</name>
    <name type="synonym">Phora scalaris</name>
    <dbReference type="NCBI Taxonomy" id="36166"/>
    <lineage>
        <taxon>Eukaryota</taxon>
        <taxon>Metazoa</taxon>
        <taxon>Ecdysozoa</taxon>
        <taxon>Arthropoda</taxon>
        <taxon>Hexapoda</taxon>
        <taxon>Insecta</taxon>
        <taxon>Pterygota</taxon>
        <taxon>Neoptera</taxon>
        <taxon>Endopterygota</taxon>
        <taxon>Diptera</taxon>
        <taxon>Brachycera</taxon>
        <taxon>Muscomorpha</taxon>
        <taxon>Platypezoidea</taxon>
        <taxon>Phoridae</taxon>
        <taxon>Megaseliini</taxon>
        <taxon>Megaselia</taxon>
    </lineage>
</organism>
<evidence type="ECO:0000256" key="4">
    <source>
        <dbReference type="ARBA" id="ARBA00023125"/>
    </source>
</evidence>
<keyword evidence="9" id="KW-1185">Reference proteome</keyword>
<protein>
    <recommendedName>
        <fullName evidence="2">Regulatory protein zeste</fullName>
    </recommendedName>
</protein>
<name>T1GG81_MEGSC</name>
<feature type="domain" description="Myb/SANT-like DNA-binding" evidence="7">
    <location>
        <begin position="17"/>
        <end position="87"/>
    </location>
</feature>
<keyword evidence="5" id="KW-0804">Transcription</keyword>
<evidence type="ECO:0000256" key="2">
    <source>
        <dbReference type="ARBA" id="ARBA00016807"/>
    </source>
</evidence>
<evidence type="ECO:0000256" key="1">
    <source>
        <dbReference type="ARBA" id="ARBA00011764"/>
    </source>
</evidence>